<feature type="non-terminal residue" evidence="2">
    <location>
        <position position="1"/>
    </location>
</feature>
<organism evidence="2 3">
    <name type="scientific">Lagenidium giganteum</name>
    <dbReference type="NCBI Taxonomy" id="4803"/>
    <lineage>
        <taxon>Eukaryota</taxon>
        <taxon>Sar</taxon>
        <taxon>Stramenopiles</taxon>
        <taxon>Oomycota</taxon>
        <taxon>Peronosporomycetes</taxon>
        <taxon>Pythiales</taxon>
        <taxon>Pythiaceae</taxon>
    </lineage>
</organism>
<protein>
    <submittedName>
        <fullName evidence="2">Uncharacterized protein</fullName>
    </submittedName>
</protein>
<keyword evidence="3" id="KW-1185">Reference proteome</keyword>
<name>A0AAV2YJD1_9STRA</name>
<dbReference type="AlphaFoldDB" id="A0AAV2YJD1"/>
<evidence type="ECO:0000313" key="3">
    <source>
        <dbReference type="Proteomes" id="UP001146120"/>
    </source>
</evidence>
<evidence type="ECO:0000313" key="2">
    <source>
        <dbReference type="EMBL" id="DAZ94031.1"/>
    </source>
</evidence>
<reference evidence="2" key="1">
    <citation type="submission" date="2022-11" db="EMBL/GenBank/DDBJ databases">
        <authorList>
            <person name="Morgan W.R."/>
            <person name="Tartar A."/>
        </authorList>
    </citation>
    <scope>NUCLEOTIDE SEQUENCE</scope>
    <source>
        <strain evidence="2">ARSEF 373</strain>
    </source>
</reference>
<gene>
    <name evidence="2" type="ORF">N0F65_001462</name>
</gene>
<comment type="caution">
    <text evidence="2">The sequence shown here is derived from an EMBL/GenBank/DDBJ whole genome shotgun (WGS) entry which is preliminary data.</text>
</comment>
<feature type="region of interest" description="Disordered" evidence="1">
    <location>
        <begin position="1"/>
        <end position="34"/>
    </location>
</feature>
<dbReference type="EMBL" id="DAKRPA010000274">
    <property type="protein sequence ID" value="DAZ94031.1"/>
    <property type="molecule type" value="Genomic_DNA"/>
</dbReference>
<accession>A0AAV2YJD1</accession>
<feature type="compositionally biased region" description="Basic residues" evidence="1">
    <location>
        <begin position="1"/>
        <end position="11"/>
    </location>
</feature>
<reference evidence="2" key="2">
    <citation type="journal article" date="2023" name="Microbiol Resour">
        <title>Decontamination and Annotation of the Draft Genome Sequence of the Oomycete Lagenidium giganteum ARSEF 373.</title>
        <authorList>
            <person name="Morgan W.R."/>
            <person name="Tartar A."/>
        </authorList>
    </citation>
    <scope>NUCLEOTIDE SEQUENCE</scope>
    <source>
        <strain evidence="2">ARSEF 373</strain>
    </source>
</reference>
<feature type="compositionally biased region" description="Polar residues" evidence="1">
    <location>
        <begin position="20"/>
        <end position="29"/>
    </location>
</feature>
<dbReference type="PANTHER" id="PTHR38899">
    <property type="entry name" value="DOMAIN OOKINETE PROTEIN, PUTATIVE-RELATED"/>
    <property type="match status" value="1"/>
</dbReference>
<evidence type="ECO:0000256" key="1">
    <source>
        <dbReference type="SAM" id="MobiDB-lite"/>
    </source>
</evidence>
<dbReference type="Proteomes" id="UP001146120">
    <property type="component" value="Unassembled WGS sequence"/>
</dbReference>
<proteinExistence type="predicted"/>
<dbReference type="PANTHER" id="PTHR38899:SF2">
    <property type="entry name" value="FCP1 HOMOLOGY DOMAIN-CONTAINING PROTEIN"/>
    <property type="match status" value="1"/>
</dbReference>
<sequence length="264" mass="29310">VAVAARRKEKRKREDATARPTRSANTHHQVPQHHVSSMAVHPLTEENSVEWLKQASNQPIIVLDWDDTLLPNTHLSMLGFSDESATFTLSEEKAAELKLLENEIGSFLRACLKTGECHIVTNGMQGWVERSCERFFPSIVPLLSSFTITSARSKFEKRFPKSPVEWKIAAFTEVLGEDSSPERSASGGAMPLQVLAIGDSEHDRQAIQYVAGRASDVQLMSVKFVENPSISQLQKQLSLMGGFLTQLFAHGEALDLVLSPNMLR</sequence>